<evidence type="ECO:0000256" key="1">
    <source>
        <dbReference type="SAM" id="MobiDB-lite"/>
    </source>
</evidence>
<protein>
    <submittedName>
        <fullName evidence="2">Uncharacterized protein</fullName>
    </submittedName>
</protein>
<evidence type="ECO:0000313" key="2">
    <source>
        <dbReference type="EMBL" id="KKT48231.1"/>
    </source>
</evidence>
<accession>A0A0G1HM12</accession>
<proteinExistence type="predicted"/>
<feature type="region of interest" description="Disordered" evidence="1">
    <location>
        <begin position="25"/>
        <end position="48"/>
    </location>
</feature>
<comment type="caution">
    <text evidence="2">The sequence shown here is derived from an EMBL/GenBank/DDBJ whole genome shotgun (WGS) entry which is preliminary data.</text>
</comment>
<dbReference type="AlphaFoldDB" id="A0A0G1HM12"/>
<sequence>MTYRPGPQGTGASFLRKVAELKAKGHSDLKARRMASGVTKLQNNKRRK</sequence>
<dbReference type="EMBL" id="LCIE01000037">
    <property type="protein sequence ID" value="KKT48231.1"/>
    <property type="molecule type" value="Genomic_DNA"/>
</dbReference>
<organism evidence="2 3">
    <name type="scientific">Candidatus Collierbacteria bacterium GW2011_GWC2_44_18</name>
    <dbReference type="NCBI Taxonomy" id="1618392"/>
    <lineage>
        <taxon>Bacteria</taxon>
        <taxon>Candidatus Collieribacteriota</taxon>
    </lineage>
</organism>
<reference evidence="2 3" key="1">
    <citation type="journal article" date="2015" name="Nature">
        <title>rRNA introns, odd ribosomes, and small enigmatic genomes across a large radiation of phyla.</title>
        <authorList>
            <person name="Brown C.T."/>
            <person name="Hug L.A."/>
            <person name="Thomas B.C."/>
            <person name="Sharon I."/>
            <person name="Castelle C.J."/>
            <person name="Singh A."/>
            <person name="Wilkins M.J."/>
            <person name="Williams K.H."/>
            <person name="Banfield J.F."/>
        </authorList>
    </citation>
    <scope>NUCLEOTIDE SEQUENCE [LARGE SCALE GENOMIC DNA]</scope>
</reference>
<dbReference type="Proteomes" id="UP000034172">
    <property type="component" value="Unassembled WGS sequence"/>
</dbReference>
<evidence type="ECO:0000313" key="3">
    <source>
        <dbReference type="Proteomes" id="UP000034172"/>
    </source>
</evidence>
<name>A0A0G1HM12_9BACT</name>
<dbReference type="STRING" id="1618392.UW41_C0037G0011"/>
<gene>
    <name evidence="2" type="ORF">UW41_C0037G0011</name>
</gene>